<name>A0A482XYD6_9EURY</name>
<dbReference type="Pfam" id="PF18545">
    <property type="entry name" value="HalOD1"/>
    <property type="match status" value="1"/>
</dbReference>
<dbReference type="Proteomes" id="UP000292704">
    <property type="component" value="Unassembled WGS sequence"/>
</dbReference>
<evidence type="ECO:0000259" key="1">
    <source>
        <dbReference type="Pfam" id="PF18545"/>
    </source>
</evidence>
<evidence type="ECO:0000313" key="2">
    <source>
        <dbReference type="EMBL" id="RZH68779.1"/>
    </source>
</evidence>
<dbReference type="RefSeq" id="WP_130169739.1">
    <property type="nucleotide sequence ID" value="NZ_SHMR01000001.1"/>
</dbReference>
<dbReference type="InterPro" id="IPR040624">
    <property type="entry name" value="HalOD1"/>
</dbReference>
<organism evidence="2 3">
    <name type="scientific">Natrinema altunense</name>
    <dbReference type="NCBI Taxonomy" id="222984"/>
    <lineage>
        <taxon>Archaea</taxon>
        <taxon>Methanobacteriati</taxon>
        <taxon>Methanobacteriota</taxon>
        <taxon>Stenosarchaea group</taxon>
        <taxon>Halobacteria</taxon>
        <taxon>Halobacteriales</taxon>
        <taxon>Natrialbaceae</taxon>
        <taxon>Natrinema</taxon>
    </lineage>
</organism>
<accession>A0A482XYD6</accession>
<protein>
    <recommendedName>
        <fullName evidence="1">Halobacterial output domain-containing protein</fullName>
    </recommendedName>
</protein>
<dbReference type="EMBL" id="SHMR01000001">
    <property type="protein sequence ID" value="RZH68779.1"/>
    <property type="molecule type" value="Genomic_DNA"/>
</dbReference>
<dbReference type="OrthoDB" id="327217at2157"/>
<feature type="domain" description="Halobacterial output" evidence="1">
    <location>
        <begin position="22"/>
        <end position="94"/>
    </location>
</feature>
<proteinExistence type="predicted"/>
<comment type="caution">
    <text evidence="2">The sequence shown here is derived from an EMBL/GenBank/DDBJ whole genome shotgun (WGS) entry which is preliminary data.</text>
</comment>
<gene>
    <name evidence="2" type="ORF">ELS17_04775</name>
</gene>
<evidence type="ECO:0000313" key="3">
    <source>
        <dbReference type="Proteomes" id="UP000292704"/>
    </source>
</evidence>
<dbReference type="AlphaFoldDB" id="A0A482XYD6"/>
<sequence length="97" mass="10656">MPPTDDPSRRDSDFVTTFEPADERPSTAVVTAVAVFRDVPPIELSPLYDAVDPDALDAVVEHAQRVDEGGTHRVWFTYEGAEVGVRSDGEIRVRDTA</sequence>
<reference evidence="2 3" key="1">
    <citation type="submission" date="2019-02" db="EMBL/GenBank/DDBJ databases">
        <title>Genome analysis provides insights into bioremediation potentialities and Haloocin production by Natrinema altunense strain 4.1R isolated from Chott Douz in Tunisian desert.</title>
        <authorList>
            <person name="Najjari A."/>
            <person name="Youssef N."/>
            <person name="Ben Dhia O."/>
            <person name="Ferjani R."/>
            <person name="El Hidri D."/>
            <person name="Ouzari H.I."/>
            <person name="Cherif A."/>
        </authorList>
    </citation>
    <scope>NUCLEOTIDE SEQUENCE [LARGE SCALE GENOMIC DNA]</scope>
    <source>
        <strain evidence="2 3">4.1R</strain>
    </source>
</reference>